<dbReference type="PANTHER" id="PTHR43149:SF3">
    <property type="entry name" value="DELTA(3,5)-DELTA(2,4)-DIENOYL-COA ISOMERASE, PEROXISOMAL-LIKE"/>
    <property type="match status" value="1"/>
</dbReference>
<evidence type="ECO:0000313" key="2">
    <source>
        <dbReference type="EMBL" id="MDR7150379.1"/>
    </source>
</evidence>
<dbReference type="CDD" id="cd06558">
    <property type="entry name" value="crotonase-like"/>
    <property type="match status" value="1"/>
</dbReference>
<dbReference type="Gene3D" id="1.10.12.10">
    <property type="entry name" value="Lyase 2-enoyl-coa Hydratase, Chain A, domain 2"/>
    <property type="match status" value="1"/>
</dbReference>
<comment type="similarity">
    <text evidence="1">Belongs to the enoyl-CoA hydratase/isomerase family.</text>
</comment>
<dbReference type="Gene3D" id="3.90.226.10">
    <property type="entry name" value="2-enoyl-CoA Hydratase, Chain A, domain 1"/>
    <property type="match status" value="1"/>
</dbReference>
<reference evidence="2 3" key="1">
    <citation type="submission" date="2023-07" db="EMBL/GenBank/DDBJ databases">
        <title>Sorghum-associated microbial communities from plants grown in Nebraska, USA.</title>
        <authorList>
            <person name="Schachtman D."/>
        </authorList>
    </citation>
    <scope>NUCLEOTIDE SEQUENCE [LARGE SCALE GENOMIC DNA]</scope>
    <source>
        <strain evidence="2 3">4249</strain>
    </source>
</reference>
<protein>
    <submittedName>
        <fullName evidence="2">Enoyl-CoA hydratase</fullName>
        <ecNumber evidence="2">4.2.1.17</ecNumber>
    </submittedName>
</protein>
<accession>A0ABU1WM50</accession>
<dbReference type="SUPFAM" id="SSF52096">
    <property type="entry name" value="ClpP/crotonase"/>
    <property type="match status" value="1"/>
</dbReference>
<evidence type="ECO:0000256" key="1">
    <source>
        <dbReference type="ARBA" id="ARBA00005254"/>
    </source>
</evidence>
<organism evidence="2 3">
    <name type="scientific">Hydrogenophaga palleronii</name>
    <dbReference type="NCBI Taxonomy" id="65655"/>
    <lineage>
        <taxon>Bacteria</taxon>
        <taxon>Pseudomonadati</taxon>
        <taxon>Pseudomonadota</taxon>
        <taxon>Betaproteobacteria</taxon>
        <taxon>Burkholderiales</taxon>
        <taxon>Comamonadaceae</taxon>
        <taxon>Hydrogenophaga</taxon>
    </lineage>
</organism>
<dbReference type="EMBL" id="JAVDWU010000004">
    <property type="protein sequence ID" value="MDR7150379.1"/>
    <property type="molecule type" value="Genomic_DNA"/>
</dbReference>
<proteinExistence type="inferred from homology"/>
<dbReference type="InterPro" id="IPR001753">
    <property type="entry name" value="Enoyl-CoA_hydra/iso"/>
</dbReference>
<dbReference type="Proteomes" id="UP001265700">
    <property type="component" value="Unassembled WGS sequence"/>
</dbReference>
<keyword evidence="3" id="KW-1185">Reference proteome</keyword>
<dbReference type="PANTHER" id="PTHR43149">
    <property type="entry name" value="ENOYL-COA HYDRATASE"/>
    <property type="match status" value="1"/>
</dbReference>
<dbReference type="Pfam" id="PF00378">
    <property type="entry name" value="ECH_1"/>
    <property type="match status" value="1"/>
</dbReference>
<dbReference type="InterPro" id="IPR014748">
    <property type="entry name" value="Enoyl-CoA_hydra_C"/>
</dbReference>
<dbReference type="RefSeq" id="WP_310315808.1">
    <property type="nucleotide sequence ID" value="NZ_JAVDWU010000004.1"/>
</dbReference>
<name>A0ABU1WM50_9BURK</name>
<sequence length="286" mass="31047">MNTPTCFSLSSTADHVAHLVLNRPEAMNTMHPTFWRELDEVLTQIHNEGKARALVISSTGKHFSAGMALETFAGAIQMDDQSPEGRAAIFDLLTDMQTTFTKIENLRIPVICAIQGGCIGGAVDMVTTACIRYASADAFFCIQEINIGMVADVGTLQRLPKLIPFAVVKEMAYTGRRLPATKALAYGLVNEVFDTYEATVAAALQCAKDIASKPPVAIWGTKQAVTYARDHSVEDSLRQMGWLQGAIWSNAHVRESIAAMKEKRAGNFAPLSPLVTFIGAEDRPIA</sequence>
<dbReference type="InterPro" id="IPR045002">
    <property type="entry name" value="Ech1-like"/>
</dbReference>
<comment type="caution">
    <text evidence="2">The sequence shown here is derived from an EMBL/GenBank/DDBJ whole genome shotgun (WGS) entry which is preliminary data.</text>
</comment>
<dbReference type="GO" id="GO:0004300">
    <property type="term" value="F:enoyl-CoA hydratase activity"/>
    <property type="evidence" value="ECO:0007669"/>
    <property type="project" value="UniProtKB-EC"/>
</dbReference>
<dbReference type="InterPro" id="IPR029045">
    <property type="entry name" value="ClpP/crotonase-like_dom_sf"/>
</dbReference>
<gene>
    <name evidence="2" type="ORF">J2W49_002337</name>
</gene>
<dbReference type="EC" id="4.2.1.17" evidence="2"/>
<evidence type="ECO:0000313" key="3">
    <source>
        <dbReference type="Proteomes" id="UP001265700"/>
    </source>
</evidence>
<keyword evidence="2" id="KW-0456">Lyase</keyword>